<organism evidence="11 12">
    <name type="scientific">Paenibacillus lutrae</name>
    <dbReference type="NCBI Taxonomy" id="2078573"/>
    <lineage>
        <taxon>Bacteria</taxon>
        <taxon>Bacillati</taxon>
        <taxon>Bacillota</taxon>
        <taxon>Bacilli</taxon>
        <taxon>Bacillales</taxon>
        <taxon>Paenibacillaceae</taxon>
        <taxon>Paenibacillus</taxon>
    </lineage>
</organism>
<dbReference type="PANTHER" id="PTHR47959">
    <property type="entry name" value="ATP-DEPENDENT RNA HELICASE RHLE-RELATED"/>
    <property type="match status" value="1"/>
</dbReference>
<dbReference type="GO" id="GO:0003676">
    <property type="term" value="F:nucleic acid binding"/>
    <property type="evidence" value="ECO:0007669"/>
    <property type="project" value="InterPro"/>
</dbReference>
<dbReference type="InterPro" id="IPR014014">
    <property type="entry name" value="RNA_helicase_DEAD_Q_motif"/>
</dbReference>
<feature type="compositionally biased region" description="Basic and acidic residues" evidence="7">
    <location>
        <begin position="418"/>
        <end position="434"/>
    </location>
</feature>
<feature type="domain" description="DEAD-box RNA helicase Q" evidence="10">
    <location>
        <begin position="3"/>
        <end position="31"/>
    </location>
</feature>
<feature type="domain" description="Helicase C-terminal" evidence="9">
    <location>
        <begin position="218"/>
        <end position="381"/>
    </location>
</feature>
<feature type="short sequence motif" description="Q motif" evidence="6">
    <location>
        <begin position="3"/>
        <end position="31"/>
    </location>
</feature>
<dbReference type="GO" id="GO:0005829">
    <property type="term" value="C:cytosol"/>
    <property type="evidence" value="ECO:0007669"/>
    <property type="project" value="TreeGrafter"/>
</dbReference>
<dbReference type="InterPro" id="IPR050079">
    <property type="entry name" value="DEAD_box_RNA_helicase"/>
</dbReference>
<dbReference type="EMBL" id="RHLK01000004">
    <property type="protein sequence ID" value="MVO99874.1"/>
    <property type="molecule type" value="Genomic_DNA"/>
</dbReference>
<feature type="region of interest" description="Disordered" evidence="7">
    <location>
        <begin position="365"/>
        <end position="672"/>
    </location>
</feature>
<dbReference type="Pfam" id="PF00270">
    <property type="entry name" value="DEAD"/>
    <property type="match status" value="1"/>
</dbReference>
<feature type="compositionally biased region" description="Gly residues" evidence="7">
    <location>
        <begin position="506"/>
        <end position="524"/>
    </location>
</feature>
<name>A0A7X3JZB7_9BACL</name>
<dbReference type="GO" id="GO:0005524">
    <property type="term" value="F:ATP binding"/>
    <property type="evidence" value="ECO:0007669"/>
    <property type="project" value="UniProtKB-KW"/>
</dbReference>
<feature type="domain" description="Helicase ATP-binding" evidence="8">
    <location>
        <begin position="34"/>
        <end position="207"/>
    </location>
</feature>
<feature type="compositionally biased region" description="Basic and acidic residues" evidence="7">
    <location>
        <begin position="549"/>
        <end position="560"/>
    </location>
</feature>
<comment type="similarity">
    <text evidence="5">Belongs to the DEAD box helicase family.</text>
</comment>
<keyword evidence="2" id="KW-0378">Hydrolase</keyword>
<accession>A0A7X3JZB7</accession>
<dbReference type="PROSITE" id="PS51194">
    <property type="entry name" value="HELICASE_CTER"/>
    <property type="match status" value="1"/>
</dbReference>
<evidence type="ECO:0000313" key="11">
    <source>
        <dbReference type="EMBL" id="MVO99874.1"/>
    </source>
</evidence>
<dbReference type="PANTHER" id="PTHR47959:SF1">
    <property type="entry name" value="ATP-DEPENDENT RNA HELICASE DBPA"/>
    <property type="match status" value="1"/>
</dbReference>
<dbReference type="RefSeq" id="WP_157335201.1">
    <property type="nucleotide sequence ID" value="NZ_RHLK01000004.1"/>
</dbReference>
<feature type="compositionally biased region" description="Gly residues" evidence="7">
    <location>
        <begin position="461"/>
        <end position="474"/>
    </location>
</feature>
<dbReference type="PROSITE" id="PS51192">
    <property type="entry name" value="HELICASE_ATP_BIND_1"/>
    <property type="match status" value="1"/>
</dbReference>
<sequence>MSFPFVNLGVSPELAKLLTRHGINEPTPVQQLALPIVFGGRDVIAQAQTGTGKTLAFLLPMLERTDTSRSEVQGLILTPTRELAIQIAAEAAKLAPYMGINVLAAYGGQDVEKQLRKLTSNGGAHIIVATPGRLLDHLRRESFNLYKLSMLVLDEADQMLHMGFLNEVEEIIAQTPQHLRQTMLFSATMPDPIRNLAQRYMRNPEEVRVKAPQVTLTEIDQTVVRTTDRGKLDTLCKAIDTSQPYLAMIFCRTKRRAAALNAELQERGYKSDELHGDLSQSKREQVMKRFRDASIQLLVATDVAARGIDVEGVTHVFNYDVPQDAQSYIHRIGRTGRAGQTGVAITFATQRDQVYVDQIEQGIRQQLRRQDATRGEREDAGGDRPQRSSRDSRGGQGGAGRPGKTKYTGQGGARRAAARSEGRWEHRSADDKRSGSSSRGGSRGGAARGSDTRSSDPRGSRGAGGWSERGGSAGTRGADAPRGGADRGDSWSSESRDSGRKPAGRSAGGRRGGSGDGAAYGGGRPSERGAARSTGGRSSNPRGGTSRNEGFRDTDFRSSREGAGGRAGTDFRAGRDSNSSERGERGNVPRGGARDVSSGPFGEAGWGLSAAQREASQRTPKGQGGSGARGGSRGTGGPKGSRGGGSGSRGPSARGGGPRGNSPRGGGFKRGR</sequence>
<gene>
    <name evidence="11" type="ORF">EDM21_10075</name>
</gene>
<proteinExistence type="inferred from homology"/>
<keyword evidence="4" id="KW-0067">ATP-binding</keyword>
<feature type="compositionally biased region" description="Basic and acidic residues" evidence="7">
    <location>
        <begin position="368"/>
        <end position="393"/>
    </location>
</feature>
<dbReference type="InterPro" id="IPR001650">
    <property type="entry name" value="Helicase_C-like"/>
</dbReference>
<feature type="compositionally biased region" description="Polar residues" evidence="7">
    <location>
        <begin position="535"/>
        <end position="548"/>
    </location>
</feature>
<dbReference type="InterPro" id="IPR027417">
    <property type="entry name" value="P-loop_NTPase"/>
</dbReference>
<comment type="caution">
    <text evidence="11">The sequence shown here is derived from an EMBL/GenBank/DDBJ whole genome shotgun (WGS) entry which is preliminary data.</text>
</comment>
<dbReference type="GO" id="GO:0016787">
    <property type="term" value="F:hydrolase activity"/>
    <property type="evidence" value="ECO:0007669"/>
    <property type="project" value="UniProtKB-KW"/>
</dbReference>
<dbReference type="CDD" id="cd18787">
    <property type="entry name" value="SF2_C_DEAD"/>
    <property type="match status" value="1"/>
</dbReference>
<evidence type="ECO:0000256" key="5">
    <source>
        <dbReference type="ARBA" id="ARBA00038437"/>
    </source>
</evidence>
<dbReference type="InterPro" id="IPR044742">
    <property type="entry name" value="DEAD/DEAH_RhlB"/>
</dbReference>
<feature type="compositionally biased region" description="Gly residues" evidence="7">
    <location>
        <begin position="622"/>
        <end position="666"/>
    </location>
</feature>
<dbReference type="InterPro" id="IPR014001">
    <property type="entry name" value="Helicase_ATP-bd"/>
</dbReference>
<evidence type="ECO:0000256" key="7">
    <source>
        <dbReference type="SAM" id="MobiDB-lite"/>
    </source>
</evidence>
<dbReference type="GO" id="GO:0003724">
    <property type="term" value="F:RNA helicase activity"/>
    <property type="evidence" value="ECO:0007669"/>
    <property type="project" value="InterPro"/>
</dbReference>
<evidence type="ECO:0000256" key="1">
    <source>
        <dbReference type="ARBA" id="ARBA00022741"/>
    </source>
</evidence>
<evidence type="ECO:0000259" key="8">
    <source>
        <dbReference type="PROSITE" id="PS51192"/>
    </source>
</evidence>
<keyword evidence="1" id="KW-0547">Nucleotide-binding</keyword>
<dbReference type="OrthoDB" id="9805696at2"/>
<dbReference type="CDD" id="cd00268">
    <property type="entry name" value="DEADc"/>
    <property type="match status" value="1"/>
</dbReference>
<evidence type="ECO:0000259" key="9">
    <source>
        <dbReference type="PROSITE" id="PS51194"/>
    </source>
</evidence>
<feature type="compositionally biased region" description="Basic and acidic residues" evidence="7">
    <location>
        <begin position="572"/>
        <end position="587"/>
    </location>
</feature>
<evidence type="ECO:0000313" key="12">
    <source>
        <dbReference type="Proteomes" id="UP000490800"/>
    </source>
</evidence>
<dbReference type="InterPro" id="IPR011545">
    <property type="entry name" value="DEAD/DEAH_box_helicase_dom"/>
</dbReference>
<dbReference type="SMART" id="SM00490">
    <property type="entry name" value="HELICc"/>
    <property type="match status" value="1"/>
</dbReference>
<dbReference type="Proteomes" id="UP000490800">
    <property type="component" value="Unassembled WGS sequence"/>
</dbReference>
<evidence type="ECO:0000256" key="4">
    <source>
        <dbReference type="ARBA" id="ARBA00022840"/>
    </source>
</evidence>
<dbReference type="PROSITE" id="PS51195">
    <property type="entry name" value="Q_MOTIF"/>
    <property type="match status" value="1"/>
</dbReference>
<dbReference type="Pfam" id="PF00271">
    <property type="entry name" value="Helicase_C"/>
    <property type="match status" value="1"/>
</dbReference>
<feature type="compositionally biased region" description="Basic and acidic residues" evidence="7">
    <location>
        <begin position="484"/>
        <end position="500"/>
    </location>
</feature>
<protein>
    <submittedName>
        <fullName evidence="11">DEAD/DEAH box helicase</fullName>
    </submittedName>
</protein>
<dbReference type="SUPFAM" id="SSF52540">
    <property type="entry name" value="P-loop containing nucleoside triphosphate hydrolases"/>
    <property type="match status" value="1"/>
</dbReference>
<keyword evidence="12" id="KW-1185">Reference proteome</keyword>
<evidence type="ECO:0000259" key="10">
    <source>
        <dbReference type="PROSITE" id="PS51195"/>
    </source>
</evidence>
<dbReference type="AlphaFoldDB" id="A0A7X3JZB7"/>
<keyword evidence="3 11" id="KW-0347">Helicase</keyword>
<reference evidence="11 12" key="1">
    <citation type="journal article" date="2019" name="Microorganisms">
        <title>Paenibacillus lutrae sp. nov., A Chitinolytic Species Isolated from A River Otter in Castril Natural Park, Granada, Spain.</title>
        <authorList>
            <person name="Rodriguez M."/>
            <person name="Reina J.C."/>
            <person name="Bejar V."/>
            <person name="Llamas I."/>
        </authorList>
    </citation>
    <scope>NUCLEOTIDE SEQUENCE [LARGE SCALE GENOMIC DNA]</scope>
    <source>
        <strain evidence="11 12">N10</strain>
    </source>
</reference>
<dbReference type="Gene3D" id="3.40.50.300">
    <property type="entry name" value="P-loop containing nucleotide triphosphate hydrolases"/>
    <property type="match status" value="2"/>
</dbReference>
<dbReference type="SMART" id="SM00487">
    <property type="entry name" value="DEXDc"/>
    <property type="match status" value="1"/>
</dbReference>
<feature type="compositionally biased region" description="Basic and acidic residues" evidence="7">
    <location>
        <begin position="450"/>
        <end position="459"/>
    </location>
</feature>
<evidence type="ECO:0000256" key="3">
    <source>
        <dbReference type="ARBA" id="ARBA00022806"/>
    </source>
</evidence>
<evidence type="ECO:0000256" key="2">
    <source>
        <dbReference type="ARBA" id="ARBA00022801"/>
    </source>
</evidence>
<evidence type="ECO:0000256" key="6">
    <source>
        <dbReference type="PROSITE-ProRule" id="PRU00552"/>
    </source>
</evidence>